<feature type="compositionally biased region" description="Acidic residues" evidence="1">
    <location>
        <begin position="106"/>
        <end position="127"/>
    </location>
</feature>
<evidence type="ECO:0000259" key="2">
    <source>
        <dbReference type="SMART" id="SM00651"/>
    </source>
</evidence>
<feature type="compositionally biased region" description="Basic and acidic residues" evidence="1">
    <location>
        <begin position="96"/>
        <end position="105"/>
    </location>
</feature>
<dbReference type="RefSeq" id="XP_003058855.1">
    <property type="nucleotide sequence ID" value="XM_003058809.1"/>
</dbReference>
<feature type="compositionally biased region" description="Acidic residues" evidence="1">
    <location>
        <begin position="50"/>
        <end position="95"/>
    </location>
</feature>
<dbReference type="Pfam" id="PF01423">
    <property type="entry name" value="LSM"/>
    <property type="match status" value="1"/>
</dbReference>
<dbReference type="OrthoDB" id="10002367at2759"/>
<dbReference type="GO" id="GO:0071209">
    <property type="term" value="F:U7 snRNA binding"/>
    <property type="evidence" value="ECO:0007669"/>
    <property type="project" value="InterPro"/>
</dbReference>
<reference evidence="3 4" key="1">
    <citation type="journal article" date="2009" name="Science">
        <title>Green evolution and dynamic adaptations revealed by genomes of the marine picoeukaryotes Micromonas.</title>
        <authorList>
            <person name="Worden A.Z."/>
            <person name="Lee J.H."/>
            <person name="Mock T."/>
            <person name="Rouze P."/>
            <person name="Simmons M.P."/>
            <person name="Aerts A.L."/>
            <person name="Allen A.E."/>
            <person name="Cuvelier M.L."/>
            <person name="Derelle E."/>
            <person name="Everett M.V."/>
            <person name="Foulon E."/>
            <person name="Grimwood J."/>
            <person name="Gundlach H."/>
            <person name="Henrissat B."/>
            <person name="Napoli C."/>
            <person name="McDonald S.M."/>
            <person name="Parker M.S."/>
            <person name="Rombauts S."/>
            <person name="Salamov A."/>
            <person name="Von Dassow P."/>
            <person name="Badger J.H."/>
            <person name="Coutinho P.M."/>
            <person name="Demir E."/>
            <person name="Dubchak I."/>
            <person name="Gentemann C."/>
            <person name="Eikrem W."/>
            <person name="Gready J.E."/>
            <person name="John U."/>
            <person name="Lanier W."/>
            <person name="Lindquist E.A."/>
            <person name="Lucas S."/>
            <person name="Mayer K.F."/>
            <person name="Moreau H."/>
            <person name="Not F."/>
            <person name="Otillar R."/>
            <person name="Panaud O."/>
            <person name="Pangilinan J."/>
            <person name="Paulsen I."/>
            <person name="Piegu B."/>
            <person name="Poliakov A."/>
            <person name="Robbens S."/>
            <person name="Schmutz J."/>
            <person name="Toulza E."/>
            <person name="Wyss T."/>
            <person name="Zelensky A."/>
            <person name="Zhou K."/>
            <person name="Armbrust E.V."/>
            <person name="Bhattacharya D."/>
            <person name="Goodenough U.W."/>
            <person name="Van de Peer Y."/>
            <person name="Grigoriev I.V."/>
        </authorList>
    </citation>
    <scope>NUCLEOTIDE SEQUENCE [LARGE SCALE GENOMIC DNA]</scope>
    <source>
        <strain evidence="3 4">CCMP1545</strain>
    </source>
</reference>
<dbReference type="KEGG" id="mpp:MICPUCDRAFT_58055"/>
<dbReference type="GO" id="GO:0005683">
    <property type="term" value="C:U7 snRNP"/>
    <property type="evidence" value="ECO:0007669"/>
    <property type="project" value="TreeGrafter"/>
</dbReference>
<dbReference type="EMBL" id="GG663739">
    <property type="protein sequence ID" value="EEH57310.1"/>
    <property type="molecule type" value="Genomic_DNA"/>
</dbReference>
<dbReference type="Proteomes" id="UP000001876">
    <property type="component" value="Unassembled WGS sequence"/>
</dbReference>
<dbReference type="InterPro" id="IPR010920">
    <property type="entry name" value="LSM_dom_sf"/>
</dbReference>
<dbReference type="AlphaFoldDB" id="C1MTF9"/>
<feature type="region of interest" description="Disordered" evidence="1">
    <location>
        <begin position="1"/>
        <end position="147"/>
    </location>
</feature>
<feature type="domain" description="Sm" evidence="2">
    <location>
        <begin position="278"/>
        <end position="373"/>
    </location>
</feature>
<dbReference type="SMART" id="SM00651">
    <property type="entry name" value="Sm"/>
    <property type="match status" value="1"/>
</dbReference>
<dbReference type="Gene3D" id="2.30.30.100">
    <property type="match status" value="1"/>
</dbReference>
<accession>C1MTF9</accession>
<protein>
    <submittedName>
        <fullName evidence="3">Predicted protein</fullName>
    </submittedName>
</protein>
<evidence type="ECO:0000256" key="1">
    <source>
        <dbReference type="SAM" id="MobiDB-lite"/>
    </source>
</evidence>
<proteinExistence type="predicted"/>
<dbReference type="PANTHER" id="PTHR21415:SF1">
    <property type="entry name" value="U7 SNRNA-ASSOCIATED SM-LIKE PROTEIN LSM11"/>
    <property type="match status" value="1"/>
</dbReference>
<dbReference type="GO" id="GO:0006398">
    <property type="term" value="P:mRNA 3'-end processing by stem-loop binding and cleavage"/>
    <property type="evidence" value="ECO:0007669"/>
    <property type="project" value="TreeGrafter"/>
</dbReference>
<dbReference type="SUPFAM" id="SSF50182">
    <property type="entry name" value="Sm-like ribonucleoproteins"/>
    <property type="match status" value="1"/>
</dbReference>
<sequence>MEPGPGPPAASGGARRDDPVSEIRAAAARGRGASGGGGEPVSEIRPASRDDDDDDDEWADDDDDEWADDDDDELDYGSYGDDDIYGGGGDDDDDIARELDGPRVADDDDDDDDDDAYDDLYDDLDDENFGRPPPAPPRANDDDEDDEAAIADELRDLKRRLATLPPDEDEDRVYTEEMIAALEREAREKAARNAARRAAEARSIHWYLPRDHPDFFDAEAFLKNRPKKSAEKIAAAARAKERGMRFKKQGEDFREHCRKNPIVKTLAEECKAKGGPIMVIVKAYEERRVVMVTTKHKLGIRGHAFAYVKAFDKYMNMLLQDVREIYTVRLKHRVEYVDKNGKTRYKIKHRLEGRERTMDQVFLRGEQIVTVALMDFDHPDCPVKVRSIHWFPYDPVAVVNAIP</sequence>
<dbReference type="InterPro" id="IPR039267">
    <property type="entry name" value="Lsm11"/>
</dbReference>
<dbReference type="InterPro" id="IPR001163">
    <property type="entry name" value="Sm_dom_euk/arc"/>
</dbReference>
<evidence type="ECO:0000313" key="3">
    <source>
        <dbReference type="EMBL" id="EEH57310.1"/>
    </source>
</evidence>
<keyword evidence="4" id="KW-1185">Reference proteome</keyword>
<name>C1MTF9_MICPC</name>
<evidence type="ECO:0000313" key="4">
    <source>
        <dbReference type="Proteomes" id="UP000001876"/>
    </source>
</evidence>
<organism evidence="4">
    <name type="scientific">Micromonas pusilla (strain CCMP1545)</name>
    <name type="common">Picoplanktonic green alga</name>
    <dbReference type="NCBI Taxonomy" id="564608"/>
    <lineage>
        <taxon>Eukaryota</taxon>
        <taxon>Viridiplantae</taxon>
        <taxon>Chlorophyta</taxon>
        <taxon>Mamiellophyceae</taxon>
        <taxon>Mamiellales</taxon>
        <taxon>Mamiellaceae</taxon>
        <taxon>Micromonas</taxon>
    </lineage>
</organism>
<dbReference type="PANTHER" id="PTHR21415">
    <property type="entry name" value="U7 SNRNA-ASSOCIATED SM-LIKE PROTEIN LSM11"/>
    <property type="match status" value="1"/>
</dbReference>
<dbReference type="STRING" id="564608.C1MTF9"/>
<gene>
    <name evidence="3" type="ORF">MICPUCDRAFT_58055</name>
</gene>
<dbReference type="GeneID" id="9683923"/>